<evidence type="ECO:0000256" key="6">
    <source>
        <dbReference type="ARBA" id="ARBA00023163"/>
    </source>
</evidence>
<keyword evidence="5" id="KW-0805">Transcription regulation</keyword>
<gene>
    <name evidence="10" type="ORF">OXX778_LOCUS837</name>
</gene>
<evidence type="ECO:0000256" key="5">
    <source>
        <dbReference type="ARBA" id="ARBA00023015"/>
    </source>
</evidence>
<organism evidence="10 11">
    <name type="scientific">Brachionus calyciflorus</name>
    <dbReference type="NCBI Taxonomy" id="104777"/>
    <lineage>
        <taxon>Eukaryota</taxon>
        <taxon>Metazoa</taxon>
        <taxon>Spiralia</taxon>
        <taxon>Gnathifera</taxon>
        <taxon>Rotifera</taxon>
        <taxon>Eurotatoria</taxon>
        <taxon>Monogononta</taxon>
        <taxon>Pseudotrocha</taxon>
        <taxon>Ploima</taxon>
        <taxon>Brachionidae</taxon>
        <taxon>Brachionus</taxon>
    </lineage>
</organism>
<dbReference type="SMART" id="SM00355">
    <property type="entry name" value="ZnF_C2H2"/>
    <property type="match status" value="3"/>
</dbReference>
<feature type="domain" description="C2H2-type" evidence="9">
    <location>
        <begin position="346"/>
        <end position="373"/>
    </location>
</feature>
<dbReference type="InterPro" id="IPR013087">
    <property type="entry name" value="Znf_C2H2_type"/>
</dbReference>
<dbReference type="PROSITE" id="PS00028">
    <property type="entry name" value="ZINC_FINGER_C2H2_1"/>
    <property type="match status" value="3"/>
</dbReference>
<dbReference type="GO" id="GO:0000978">
    <property type="term" value="F:RNA polymerase II cis-regulatory region sequence-specific DNA binding"/>
    <property type="evidence" value="ECO:0007669"/>
    <property type="project" value="TreeGrafter"/>
</dbReference>
<proteinExistence type="predicted"/>
<evidence type="ECO:0000256" key="2">
    <source>
        <dbReference type="ARBA" id="ARBA00022737"/>
    </source>
</evidence>
<evidence type="ECO:0000313" key="10">
    <source>
        <dbReference type="EMBL" id="CAF0709701.1"/>
    </source>
</evidence>
<dbReference type="Gene3D" id="3.30.160.60">
    <property type="entry name" value="Classic Zinc Finger"/>
    <property type="match status" value="3"/>
</dbReference>
<dbReference type="Proteomes" id="UP000663879">
    <property type="component" value="Unassembled WGS sequence"/>
</dbReference>
<evidence type="ECO:0000256" key="8">
    <source>
        <dbReference type="SAM" id="Coils"/>
    </source>
</evidence>
<dbReference type="Pfam" id="PF00096">
    <property type="entry name" value="zf-C2H2"/>
    <property type="match status" value="1"/>
</dbReference>
<dbReference type="OrthoDB" id="6365676at2759"/>
<keyword evidence="2" id="KW-0677">Repeat</keyword>
<keyword evidence="11" id="KW-1185">Reference proteome</keyword>
<comment type="caution">
    <text evidence="10">The sequence shown here is derived from an EMBL/GenBank/DDBJ whole genome shotgun (WGS) entry which is preliminary data.</text>
</comment>
<feature type="domain" description="C2H2-type" evidence="9">
    <location>
        <begin position="316"/>
        <end position="345"/>
    </location>
</feature>
<protein>
    <recommendedName>
        <fullName evidence="9">C2H2-type domain-containing protein</fullName>
    </recommendedName>
</protein>
<dbReference type="PANTHER" id="PTHR23235:SF165">
    <property type="entry name" value="TRANSCRIPTION FACTOR BTD"/>
    <property type="match status" value="1"/>
</dbReference>
<evidence type="ECO:0000256" key="3">
    <source>
        <dbReference type="ARBA" id="ARBA00022771"/>
    </source>
</evidence>
<keyword evidence="1" id="KW-0479">Metal-binding</keyword>
<name>A0A813M3A9_9BILA</name>
<dbReference type="EMBL" id="CAJNOC010000047">
    <property type="protein sequence ID" value="CAF0709701.1"/>
    <property type="molecule type" value="Genomic_DNA"/>
</dbReference>
<feature type="coiled-coil region" evidence="8">
    <location>
        <begin position="149"/>
        <end position="176"/>
    </location>
</feature>
<evidence type="ECO:0000256" key="7">
    <source>
        <dbReference type="PROSITE-ProRule" id="PRU00042"/>
    </source>
</evidence>
<dbReference type="PANTHER" id="PTHR23235">
    <property type="entry name" value="KRUEPPEL-LIKE TRANSCRIPTION FACTOR"/>
    <property type="match status" value="1"/>
</dbReference>
<reference evidence="10" key="1">
    <citation type="submission" date="2021-02" db="EMBL/GenBank/DDBJ databases">
        <authorList>
            <person name="Nowell W R."/>
        </authorList>
    </citation>
    <scope>NUCLEOTIDE SEQUENCE</scope>
    <source>
        <strain evidence="10">Ploen Becks lab</strain>
    </source>
</reference>
<keyword evidence="3 7" id="KW-0863">Zinc-finger</keyword>
<dbReference type="PROSITE" id="PS50157">
    <property type="entry name" value="ZINC_FINGER_C2H2_2"/>
    <property type="match status" value="3"/>
</dbReference>
<sequence>MNNSVLTLSNNNLILNEPKYEMSSPGNNGGNIGLTIDQNQLLQITQLMNELTQQQQQQQSHQQQTSDHDQLNQQALEILLQDQNQQNTIILSPNSLLKFNEQQQQTTQNLQQLFIPQQIDQQQVHTIMLNGQPALFIPASAAINSNLLNQVLQSNQLDLNQELNNLINNNNNTTNQIVKDENVEIEPESLPLPVLIQQDNNQDINVKKPKKLKEKSKKLVHIQPATEQPVQFQIIQNSDQQWIIINNDQTNQSVDDGKKLKRKACDCPNCIEYKKNGCKEDVNKKRTHKCHKCSKEYNKTSHLRAHLRGHDNYRPYVCDFKNCTKSFTRSDELKRHKRIHNDDRNFVCHVCKKKFLRSDHLGKHLLVHSKSSIKSTPGTVGGHLASVFEHATIASLTQQVLNE</sequence>
<dbReference type="GO" id="GO:0008270">
    <property type="term" value="F:zinc ion binding"/>
    <property type="evidence" value="ECO:0007669"/>
    <property type="project" value="UniProtKB-KW"/>
</dbReference>
<keyword evidence="6" id="KW-0804">Transcription</keyword>
<dbReference type="AlphaFoldDB" id="A0A813M3A9"/>
<evidence type="ECO:0000256" key="1">
    <source>
        <dbReference type="ARBA" id="ARBA00022723"/>
    </source>
</evidence>
<evidence type="ECO:0000256" key="4">
    <source>
        <dbReference type="ARBA" id="ARBA00022833"/>
    </source>
</evidence>
<accession>A0A813M3A9</accession>
<dbReference type="GO" id="GO:0000981">
    <property type="term" value="F:DNA-binding transcription factor activity, RNA polymerase II-specific"/>
    <property type="evidence" value="ECO:0007669"/>
    <property type="project" value="TreeGrafter"/>
</dbReference>
<dbReference type="InterPro" id="IPR036236">
    <property type="entry name" value="Znf_C2H2_sf"/>
</dbReference>
<evidence type="ECO:0000259" key="9">
    <source>
        <dbReference type="PROSITE" id="PS50157"/>
    </source>
</evidence>
<keyword evidence="4" id="KW-0862">Zinc</keyword>
<dbReference type="SUPFAM" id="SSF57667">
    <property type="entry name" value="beta-beta-alpha zinc fingers"/>
    <property type="match status" value="2"/>
</dbReference>
<dbReference type="FunFam" id="3.30.160.60:FF:000032">
    <property type="entry name" value="Krueppel-like factor 4"/>
    <property type="match status" value="1"/>
</dbReference>
<evidence type="ECO:0000313" key="11">
    <source>
        <dbReference type="Proteomes" id="UP000663879"/>
    </source>
</evidence>
<keyword evidence="8" id="KW-0175">Coiled coil</keyword>
<feature type="domain" description="C2H2-type" evidence="9">
    <location>
        <begin position="288"/>
        <end position="315"/>
    </location>
</feature>